<comment type="cofactor">
    <cofactor evidence="1">
        <name>Zn(2+)</name>
        <dbReference type="ChEBI" id="CHEBI:29105"/>
    </cofactor>
</comment>
<comment type="caution">
    <text evidence="7">The sequence shown here is derived from an EMBL/GenBank/DDBJ whole genome shotgun (WGS) entry which is preliminary data.</text>
</comment>
<proteinExistence type="inferred from homology"/>
<evidence type="ECO:0000313" key="8">
    <source>
        <dbReference type="Proteomes" id="UP000245288"/>
    </source>
</evidence>
<dbReference type="EMBL" id="JRFU01000132">
    <property type="protein sequence ID" value="PWE86075.1"/>
    <property type="molecule type" value="Genomic_DNA"/>
</dbReference>
<dbReference type="GO" id="GO:0016787">
    <property type="term" value="F:hydrolase activity"/>
    <property type="evidence" value="ECO:0007669"/>
    <property type="project" value="UniProtKB-KW"/>
</dbReference>
<dbReference type="GO" id="GO:0046872">
    <property type="term" value="F:metal ion binding"/>
    <property type="evidence" value="ECO:0007669"/>
    <property type="project" value="UniProtKB-KW"/>
</dbReference>
<sequence>MDAKYIKAMKPRDLTEEEKQRPYAKLFYKPQPDISDRTKKVLASGEPMDPKYAMTPDNIREKTVHILPEEECGWCYLPGGGAYVTNRHDMPGVTVEMYRHWLYWWNEIPEESEMRYKCWCPDSHHCSDFMWSTENIGDYMLDLTLTDPLADHPEAIGLDEEICKEAGILMVDGASARQKLFSTDLEEHPVPAVVMHFVYDAPDGIIMRSHFWIGFQAMGGKLVNVMGERPMPEKDLLMGLLEHNSKEMNNLRDLMPILYTEFRNK</sequence>
<keyword evidence="2" id="KW-0479">Metal-binding</keyword>
<dbReference type="Pfam" id="PF18089">
    <property type="entry name" value="DAPG_hydrolase"/>
    <property type="match status" value="2"/>
</dbReference>
<organism evidence="7 8">
    <name type="scientific">Eubacterium ramulus</name>
    <dbReference type="NCBI Taxonomy" id="39490"/>
    <lineage>
        <taxon>Bacteria</taxon>
        <taxon>Bacillati</taxon>
        <taxon>Bacillota</taxon>
        <taxon>Clostridia</taxon>
        <taxon>Eubacteriales</taxon>
        <taxon>Eubacteriaceae</taxon>
        <taxon>Eubacterium</taxon>
    </lineage>
</organism>
<evidence type="ECO:0000259" key="6">
    <source>
        <dbReference type="Pfam" id="PF18089"/>
    </source>
</evidence>
<evidence type="ECO:0000256" key="3">
    <source>
        <dbReference type="ARBA" id="ARBA00022801"/>
    </source>
</evidence>
<dbReference type="RefSeq" id="WP_109216213.1">
    <property type="nucleotide sequence ID" value="NZ_CABMEW010000016.1"/>
</dbReference>
<dbReference type="InterPro" id="IPR041526">
    <property type="entry name" value="DAPG_hydrolase"/>
</dbReference>
<feature type="domain" description="DAPG hydrolase PhiG" evidence="6">
    <location>
        <begin position="151"/>
        <end position="259"/>
    </location>
</feature>
<feature type="domain" description="DAPG hydrolase PhiG" evidence="6">
    <location>
        <begin position="69"/>
        <end position="129"/>
    </location>
</feature>
<evidence type="ECO:0000256" key="4">
    <source>
        <dbReference type="ARBA" id="ARBA00022833"/>
    </source>
</evidence>
<evidence type="ECO:0000256" key="2">
    <source>
        <dbReference type="ARBA" id="ARBA00022723"/>
    </source>
</evidence>
<dbReference type="Proteomes" id="UP000245288">
    <property type="component" value="Unassembled WGS sequence"/>
</dbReference>
<keyword evidence="3" id="KW-0378">Hydrolase</keyword>
<comment type="similarity">
    <text evidence="5">Belongs to the DAPG/phloretin hydrolase family.</text>
</comment>
<gene>
    <name evidence="7" type="ORF">LG34_12140</name>
</gene>
<reference evidence="7 8" key="1">
    <citation type="submission" date="2014-09" db="EMBL/GenBank/DDBJ databases">
        <title>Butyrate-producing bacteria isolated from human gut.</title>
        <authorList>
            <person name="Zhang Q."/>
            <person name="Zhao L."/>
        </authorList>
    </citation>
    <scope>NUCLEOTIDE SEQUENCE [LARGE SCALE GENOMIC DNA]</scope>
    <source>
        <strain evidence="7 8">21</strain>
    </source>
</reference>
<name>A0A2V1JRE6_EUBRA</name>
<evidence type="ECO:0000313" key="7">
    <source>
        <dbReference type="EMBL" id="PWE86075.1"/>
    </source>
</evidence>
<accession>A0A2V1JRE6</accession>
<keyword evidence="4" id="KW-0862">Zinc</keyword>
<keyword evidence="8" id="KW-1185">Reference proteome</keyword>
<evidence type="ECO:0000256" key="5">
    <source>
        <dbReference type="ARBA" id="ARBA00023459"/>
    </source>
</evidence>
<dbReference type="OrthoDB" id="2052122at2"/>
<dbReference type="AlphaFoldDB" id="A0A2V1JRE6"/>
<evidence type="ECO:0000256" key="1">
    <source>
        <dbReference type="ARBA" id="ARBA00001947"/>
    </source>
</evidence>
<protein>
    <recommendedName>
        <fullName evidence="6">DAPG hydrolase PhiG domain-containing protein</fullName>
    </recommendedName>
</protein>